<protein>
    <submittedName>
        <fullName evidence="2">Uncharacterized protein</fullName>
    </submittedName>
</protein>
<dbReference type="HOGENOM" id="CLU_374756_0_0_1"/>
<feature type="compositionally biased region" description="Polar residues" evidence="1">
    <location>
        <begin position="423"/>
        <end position="438"/>
    </location>
</feature>
<evidence type="ECO:0000313" key="3">
    <source>
        <dbReference type="Proteomes" id="UP000016931"/>
    </source>
</evidence>
<gene>
    <name evidence="2" type="ORF">SEPMUDRAFT_112209</name>
</gene>
<feature type="compositionally biased region" description="Low complexity" evidence="1">
    <location>
        <begin position="669"/>
        <end position="680"/>
    </location>
</feature>
<organism evidence="2 3">
    <name type="scientific">Sphaerulina musiva (strain SO2202)</name>
    <name type="common">Poplar stem canker fungus</name>
    <name type="synonym">Septoria musiva</name>
    <dbReference type="NCBI Taxonomy" id="692275"/>
    <lineage>
        <taxon>Eukaryota</taxon>
        <taxon>Fungi</taxon>
        <taxon>Dikarya</taxon>
        <taxon>Ascomycota</taxon>
        <taxon>Pezizomycotina</taxon>
        <taxon>Dothideomycetes</taxon>
        <taxon>Dothideomycetidae</taxon>
        <taxon>Mycosphaerellales</taxon>
        <taxon>Mycosphaerellaceae</taxon>
        <taxon>Sphaerulina</taxon>
    </lineage>
</organism>
<feature type="region of interest" description="Disordered" evidence="1">
    <location>
        <begin position="415"/>
        <end position="485"/>
    </location>
</feature>
<dbReference type="AlphaFoldDB" id="M3CWY5"/>
<dbReference type="eggNOG" id="ENOG502QQEE">
    <property type="taxonomic scope" value="Eukaryota"/>
</dbReference>
<dbReference type="GeneID" id="27898099"/>
<feature type="compositionally biased region" description="Basic and acidic residues" evidence="1">
    <location>
        <begin position="440"/>
        <end position="451"/>
    </location>
</feature>
<feature type="compositionally biased region" description="Low complexity" evidence="1">
    <location>
        <begin position="588"/>
        <end position="602"/>
    </location>
</feature>
<feature type="compositionally biased region" description="Low complexity" evidence="1">
    <location>
        <begin position="476"/>
        <end position="485"/>
    </location>
</feature>
<feature type="compositionally biased region" description="Polar residues" evidence="1">
    <location>
        <begin position="552"/>
        <end position="569"/>
    </location>
</feature>
<dbReference type="RefSeq" id="XP_016756312.1">
    <property type="nucleotide sequence ID" value="XM_016900962.1"/>
</dbReference>
<evidence type="ECO:0000256" key="1">
    <source>
        <dbReference type="SAM" id="MobiDB-lite"/>
    </source>
</evidence>
<dbReference type="STRING" id="692275.M3CWY5"/>
<dbReference type="InterPro" id="IPR051144">
    <property type="entry name" value="Formin_homology_domain"/>
</dbReference>
<feature type="region of interest" description="Disordered" evidence="1">
    <location>
        <begin position="497"/>
        <end position="741"/>
    </location>
</feature>
<feature type="compositionally biased region" description="Acidic residues" evidence="1">
    <location>
        <begin position="500"/>
        <end position="525"/>
    </location>
</feature>
<dbReference type="PANTHER" id="PTHR45733:SF8">
    <property type="entry name" value="FORMIN-J"/>
    <property type="match status" value="1"/>
</dbReference>
<dbReference type="PANTHER" id="PTHR45733">
    <property type="entry name" value="FORMIN-J"/>
    <property type="match status" value="1"/>
</dbReference>
<reference evidence="2 3" key="1">
    <citation type="journal article" date="2012" name="PLoS Pathog.">
        <title>Diverse lifestyles and strategies of plant pathogenesis encoded in the genomes of eighteen Dothideomycetes fungi.</title>
        <authorList>
            <person name="Ohm R.A."/>
            <person name="Feau N."/>
            <person name="Henrissat B."/>
            <person name="Schoch C.L."/>
            <person name="Horwitz B.A."/>
            <person name="Barry K.W."/>
            <person name="Condon B.J."/>
            <person name="Copeland A.C."/>
            <person name="Dhillon B."/>
            <person name="Glaser F."/>
            <person name="Hesse C.N."/>
            <person name="Kosti I."/>
            <person name="LaButti K."/>
            <person name="Lindquist E.A."/>
            <person name="Lucas S."/>
            <person name="Salamov A.A."/>
            <person name="Bradshaw R.E."/>
            <person name="Ciuffetti L."/>
            <person name="Hamelin R.C."/>
            <person name="Kema G.H.J."/>
            <person name="Lawrence C."/>
            <person name="Scott J.A."/>
            <person name="Spatafora J.W."/>
            <person name="Turgeon B.G."/>
            <person name="de Wit P.J.G.M."/>
            <person name="Zhong S."/>
            <person name="Goodwin S.B."/>
            <person name="Grigoriev I.V."/>
        </authorList>
    </citation>
    <scope>NUCLEOTIDE SEQUENCE [LARGE SCALE GENOMIC DNA]</scope>
    <source>
        <strain evidence="2 3">SO2202</strain>
    </source>
</reference>
<keyword evidence="3" id="KW-1185">Reference proteome</keyword>
<dbReference type="EMBL" id="KB456272">
    <property type="protein sequence ID" value="EMF08191.1"/>
    <property type="molecule type" value="Genomic_DNA"/>
</dbReference>
<accession>M3CWY5</accession>
<evidence type="ECO:0000313" key="2">
    <source>
        <dbReference type="EMBL" id="EMF08191.1"/>
    </source>
</evidence>
<proteinExistence type="predicted"/>
<dbReference type="Proteomes" id="UP000016931">
    <property type="component" value="Unassembled WGS sequence"/>
</dbReference>
<feature type="compositionally biased region" description="Polar residues" evidence="1">
    <location>
        <begin position="730"/>
        <end position="741"/>
    </location>
</feature>
<feature type="compositionally biased region" description="Pro residues" evidence="1">
    <location>
        <begin position="618"/>
        <end position="665"/>
    </location>
</feature>
<name>M3CWY5_SPHMS</name>
<sequence length="741" mass="81898">MATPRFKFVWQADATSRYDVVGQALIEQLNRFVALEYDGSGDSKAIAQAQQFNETFHGMMAADGHTYESFPHDRSRVLEECSADHGLIHIENLFTASHLLKYAVHSAQKKLESAEKQTEGKIDEEDLYIYQYPPADKDGLGADLVERLNKGLDANTSIYRLAIGHQEAYQEFCRAVEESGLEESSFPEDTAISQTCTDPIAIRDPFEAARLLRDEIATYAVKWYRIKEGHDNVFTWTELAETSQKDITQLMTMLKADDQWQLRKDVVDAQVAAKSYSSPAQSYSFRTVSSEGMDWKSRYLDAIRSVLDALADRTEIRIMEAMHRAQDLRSACYAAVRADEIPWPQILRVTHDRSAVQAAITRADPEIVFGELFTADRLLFENMERHMQEWRTARLHNSPAWLRLSATKKSHVEHILQGPDGNGAQTIRWSSVSTQKAKTSVRDEAKGDDSHVLSQQDEEEVVEVEEDDDDEDGDESTGSAPSSASLTALFAATRLFHHDDDDDDANVNDEEEKEEEEEEEEEEESFAAARLIDVIDLDDDTDSNCASEEIPSVSQQNLPEDVGEQQQQQHLEEVSAVVVQHPLEESSAAAPAAAVMSDSTTTPPAPPAPSAPASSTSLPPPPPPSPPPPPPPPSPPTPPPPPPPLPPSTPPNLPNPPSSLPPPTTPILQPDQQPQPQQPQTCILFAGKFFGQVPMSRTSRSPSQEEEGEKGGGEDSVVSAYDSDKKGVSKAQQQQQKGEKC</sequence>
<feature type="compositionally biased region" description="Acidic residues" evidence="1">
    <location>
        <begin position="456"/>
        <end position="475"/>
    </location>
</feature>